<dbReference type="Pfam" id="PF00067">
    <property type="entry name" value="p450"/>
    <property type="match status" value="1"/>
</dbReference>
<comment type="caution">
    <text evidence="9">The sequence shown here is derived from an EMBL/GenBank/DDBJ whole genome shotgun (WGS) entry which is preliminary data.</text>
</comment>
<evidence type="ECO:0000256" key="2">
    <source>
        <dbReference type="ARBA" id="ARBA00010617"/>
    </source>
</evidence>
<dbReference type="InterPro" id="IPR036396">
    <property type="entry name" value="Cyt_P450_sf"/>
</dbReference>
<keyword evidence="4" id="KW-0479">Metal-binding</keyword>
<evidence type="ECO:0000256" key="1">
    <source>
        <dbReference type="ARBA" id="ARBA00001971"/>
    </source>
</evidence>
<evidence type="ECO:0000256" key="7">
    <source>
        <dbReference type="ARBA" id="ARBA00023033"/>
    </source>
</evidence>
<dbReference type="GeneID" id="73326014"/>
<keyword evidence="5" id="KW-0560">Oxidoreductase</keyword>
<evidence type="ECO:0000256" key="3">
    <source>
        <dbReference type="ARBA" id="ARBA00022617"/>
    </source>
</evidence>
<sequence>MAQVHPLLATLLSGCIFNLLAFPDKITALLGEFHGNFDKLEDLAFKRLAELKYMNACLKEALRIYPPVLIGSLRVVLPGGQQILGKWVPPETRVSIYHWSTYKSEANFKNADTFATGRWLRTDPANAGDALDAHQPFGFGPRN</sequence>
<keyword evidence="3" id="KW-0349">Heme</keyword>
<keyword evidence="10" id="KW-1185">Reference proteome</keyword>
<dbReference type="RefSeq" id="XP_049127381.1">
    <property type="nucleotide sequence ID" value="XM_049271424.1"/>
</dbReference>
<dbReference type="GO" id="GO:0004497">
    <property type="term" value="F:monooxygenase activity"/>
    <property type="evidence" value="ECO:0007669"/>
    <property type="project" value="UniProtKB-KW"/>
</dbReference>
<dbReference type="GO" id="GO:0005506">
    <property type="term" value="F:iron ion binding"/>
    <property type="evidence" value="ECO:0007669"/>
    <property type="project" value="InterPro"/>
</dbReference>
<organism evidence="9 10">
    <name type="scientific">Colletotrichum spaethianum</name>
    <dbReference type="NCBI Taxonomy" id="700344"/>
    <lineage>
        <taxon>Eukaryota</taxon>
        <taxon>Fungi</taxon>
        <taxon>Dikarya</taxon>
        <taxon>Ascomycota</taxon>
        <taxon>Pezizomycotina</taxon>
        <taxon>Sordariomycetes</taxon>
        <taxon>Hypocreomycetidae</taxon>
        <taxon>Glomerellales</taxon>
        <taxon>Glomerellaceae</taxon>
        <taxon>Colletotrichum</taxon>
        <taxon>Colletotrichum spaethianum species complex</taxon>
    </lineage>
</organism>
<dbReference type="Proteomes" id="UP001055115">
    <property type="component" value="Unassembled WGS sequence"/>
</dbReference>
<dbReference type="GO" id="GO:0016705">
    <property type="term" value="F:oxidoreductase activity, acting on paired donors, with incorporation or reduction of molecular oxygen"/>
    <property type="evidence" value="ECO:0007669"/>
    <property type="project" value="InterPro"/>
</dbReference>
<evidence type="ECO:0000256" key="6">
    <source>
        <dbReference type="ARBA" id="ARBA00023004"/>
    </source>
</evidence>
<dbReference type="PANTHER" id="PTHR24305:SF230">
    <property type="entry name" value="P450, PUTATIVE (EUROFUNG)-RELATED"/>
    <property type="match status" value="1"/>
</dbReference>
<dbReference type="InterPro" id="IPR001128">
    <property type="entry name" value="Cyt_P450"/>
</dbReference>
<evidence type="ECO:0000256" key="5">
    <source>
        <dbReference type="ARBA" id="ARBA00023002"/>
    </source>
</evidence>
<evidence type="ECO:0000313" key="9">
    <source>
        <dbReference type="EMBL" id="GKT45031.1"/>
    </source>
</evidence>
<gene>
    <name evidence="9" type="ORF">ColSpa_05212</name>
</gene>
<evidence type="ECO:0000313" key="10">
    <source>
        <dbReference type="Proteomes" id="UP001055115"/>
    </source>
</evidence>
<dbReference type="Gene3D" id="1.10.630.10">
    <property type="entry name" value="Cytochrome P450"/>
    <property type="match status" value="1"/>
</dbReference>
<dbReference type="AlphaFoldDB" id="A0AA37LAZ0"/>
<name>A0AA37LAZ0_9PEZI</name>
<keyword evidence="7" id="KW-0503">Monooxygenase</keyword>
<keyword evidence="8" id="KW-0732">Signal</keyword>
<feature type="signal peptide" evidence="8">
    <location>
        <begin position="1"/>
        <end position="21"/>
    </location>
</feature>
<accession>A0AA37LAZ0</accession>
<proteinExistence type="inferred from homology"/>
<dbReference type="EMBL" id="BQXU01000011">
    <property type="protein sequence ID" value="GKT45031.1"/>
    <property type="molecule type" value="Genomic_DNA"/>
</dbReference>
<dbReference type="GO" id="GO:0020037">
    <property type="term" value="F:heme binding"/>
    <property type="evidence" value="ECO:0007669"/>
    <property type="project" value="InterPro"/>
</dbReference>
<evidence type="ECO:0000256" key="4">
    <source>
        <dbReference type="ARBA" id="ARBA00022723"/>
    </source>
</evidence>
<comment type="similarity">
    <text evidence="2">Belongs to the cytochrome P450 family.</text>
</comment>
<dbReference type="PANTHER" id="PTHR24305">
    <property type="entry name" value="CYTOCHROME P450"/>
    <property type="match status" value="1"/>
</dbReference>
<protein>
    <submittedName>
        <fullName evidence="9">Averantin hydroxylase</fullName>
    </submittedName>
</protein>
<keyword evidence="6" id="KW-0408">Iron</keyword>
<evidence type="ECO:0000256" key="8">
    <source>
        <dbReference type="SAM" id="SignalP"/>
    </source>
</evidence>
<dbReference type="InterPro" id="IPR050121">
    <property type="entry name" value="Cytochrome_P450_monoxygenase"/>
</dbReference>
<dbReference type="SUPFAM" id="SSF48264">
    <property type="entry name" value="Cytochrome P450"/>
    <property type="match status" value="1"/>
</dbReference>
<comment type="cofactor">
    <cofactor evidence="1">
        <name>heme</name>
        <dbReference type="ChEBI" id="CHEBI:30413"/>
    </cofactor>
</comment>
<reference evidence="9 10" key="1">
    <citation type="submission" date="2022-03" db="EMBL/GenBank/DDBJ databases">
        <title>Genome data of Colletotrichum spp.</title>
        <authorList>
            <person name="Utami Y.D."/>
            <person name="Hiruma K."/>
        </authorList>
    </citation>
    <scope>NUCLEOTIDE SEQUENCE [LARGE SCALE GENOMIC DNA]</scope>
    <source>
        <strain evidence="9 10">MAFF 239500</strain>
    </source>
</reference>
<feature type="chain" id="PRO_5041449827" evidence="8">
    <location>
        <begin position="22"/>
        <end position="143"/>
    </location>
</feature>